<dbReference type="AlphaFoldDB" id="A0A2V2MUU9"/>
<dbReference type="OrthoDB" id="132176at2157"/>
<evidence type="ECO:0008006" key="4">
    <source>
        <dbReference type="Google" id="ProtNLM"/>
    </source>
</evidence>
<feature type="transmembrane region" description="Helical" evidence="1">
    <location>
        <begin position="103"/>
        <end position="124"/>
    </location>
</feature>
<comment type="caution">
    <text evidence="2">The sequence shown here is derived from an EMBL/GenBank/DDBJ whole genome shotgun (WGS) entry which is preliminary data.</text>
</comment>
<dbReference type="Proteomes" id="UP000245657">
    <property type="component" value="Unassembled WGS sequence"/>
</dbReference>
<keyword evidence="1" id="KW-0472">Membrane</keyword>
<keyword evidence="1" id="KW-1133">Transmembrane helix</keyword>
<proteinExistence type="predicted"/>
<gene>
    <name evidence="2" type="ORF">DK846_16220</name>
</gene>
<reference evidence="2 3" key="1">
    <citation type="submission" date="2018-05" db="EMBL/GenBank/DDBJ databases">
        <title>Draft genome of Methanospirillum lacunae Ki8-1.</title>
        <authorList>
            <person name="Dueholm M.S."/>
            <person name="Nielsen P.H."/>
            <person name="Bakmann L.F."/>
            <person name="Otzen D.E."/>
        </authorList>
    </citation>
    <scope>NUCLEOTIDE SEQUENCE [LARGE SCALE GENOMIC DNA]</scope>
    <source>
        <strain evidence="2 3">Ki8-1</strain>
    </source>
</reference>
<dbReference type="GeneID" id="97547499"/>
<feature type="transmembrane region" description="Helical" evidence="1">
    <location>
        <begin position="31"/>
        <end position="51"/>
    </location>
</feature>
<name>A0A2V2MUU9_9EURY</name>
<feature type="transmembrane region" description="Helical" evidence="1">
    <location>
        <begin position="7"/>
        <end position="25"/>
    </location>
</feature>
<dbReference type="EMBL" id="QGMY01000017">
    <property type="protein sequence ID" value="PWR69975.1"/>
    <property type="molecule type" value="Genomic_DNA"/>
</dbReference>
<sequence length="140" mass="15897">MKQHTYFLLLGFIALIEVGIFLWSVEHLEPLVMTGAVFIGVIAAWIIRQLVDEVVADERTHLITEKASLRTLQVLGVILFSYALGGVVISLRGEVFGPFSYQVARFSFLLMFIVFLMIIVYVIFLSWYDRKYGAGGEDEE</sequence>
<feature type="transmembrane region" description="Helical" evidence="1">
    <location>
        <begin position="72"/>
        <end position="91"/>
    </location>
</feature>
<evidence type="ECO:0000313" key="2">
    <source>
        <dbReference type="EMBL" id="PWR69975.1"/>
    </source>
</evidence>
<keyword evidence="1" id="KW-0812">Transmembrane</keyword>
<evidence type="ECO:0000313" key="3">
    <source>
        <dbReference type="Proteomes" id="UP000245657"/>
    </source>
</evidence>
<keyword evidence="3" id="KW-1185">Reference proteome</keyword>
<dbReference type="RefSeq" id="WP_109970039.1">
    <property type="nucleotide sequence ID" value="NZ_CP176093.1"/>
</dbReference>
<accession>A0A2V2MUU9</accession>
<protein>
    <recommendedName>
        <fullName evidence="4">DUF2178 domain-containing protein</fullName>
    </recommendedName>
</protein>
<evidence type="ECO:0000256" key="1">
    <source>
        <dbReference type="SAM" id="Phobius"/>
    </source>
</evidence>
<organism evidence="2 3">
    <name type="scientific">Methanospirillum lacunae</name>
    <dbReference type="NCBI Taxonomy" id="668570"/>
    <lineage>
        <taxon>Archaea</taxon>
        <taxon>Methanobacteriati</taxon>
        <taxon>Methanobacteriota</taxon>
        <taxon>Stenosarchaea group</taxon>
        <taxon>Methanomicrobia</taxon>
        <taxon>Methanomicrobiales</taxon>
        <taxon>Methanospirillaceae</taxon>
        <taxon>Methanospirillum</taxon>
    </lineage>
</organism>
<dbReference type="Pfam" id="PF09946">
    <property type="entry name" value="DUF2178"/>
    <property type="match status" value="1"/>
</dbReference>
<dbReference type="InterPro" id="IPR019235">
    <property type="entry name" value="DUF2178_TM"/>
</dbReference>